<dbReference type="PANTHER" id="PTHR22957:SF168">
    <property type="entry name" value="TBC DOMAIN-CONTAINING PROTEIN KINASE-LIKE PROTEIN"/>
    <property type="match status" value="1"/>
</dbReference>
<dbReference type="InterPro" id="IPR000195">
    <property type="entry name" value="Rab-GAP-TBC_dom"/>
</dbReference>
<dbReference type="InterPro" id="IPR001763">
    <property type="entry name" value="Rhodanese-like_dom"/>
</dbReference>
<proteinExistence type="predicted"/>
<name>A0A7G2CMZ3_9TRYP</name>
<evidence type="ECO:0000313" key="5">
    <source>
        <dbReference type="Proteomes" id="UP000515908"/>
    </source>
</evidence>
<evidence type="ECO:0000259" key="3">
    <source>
        <dbReference type="PROSITE" id="PS50206"/>
    </source>
</evidence>
<dbReference type="Gene3D" id="1.10.8.270">
    <property type="entry name" value="putative rabgap domain of human tbc1 domain family member 14 like domains"/>
    <property type="match status" value="1"/>
</dbReference>
<accession>A0A7G2CMZ3</accession>
<dbReference type="SUPFAM" id="SSF47923">
    <property type="entry name" value="Ypt/Rab-GAP domain of gyp1p"/>
    <property type="match status" value="2"/>
</dbReference>
<feature type="region of interest" description="Disordered" evidence="1">
    <location>
        <begin position="1264"/>
        <end position="1292"/>
    </location>
</feature>
<dbReference type="Gene3D" id="1.10.472.80">
    <property type="entry name" value="Ypt/Rab-GAP domain of gyp1p, domain 3"/>
    <property type="match status" value="1"/>
</dbReference>
<dbReference type="PROSITE" id="PS50206">
    <property type="entry name" value="RHODANESE_3"/>
    <property type="match status" value="1"/>
</dbReference>
<dbReference type="SMART" id="SM00164">
    <property type="entry name" value="TBC"/>
    <property type="match status" value="1"/>
</dbReference>
<feature type="compositionally biased region" description="Polar residues" evidence="1">
    <location>
        <begin position="1282"/>
        <end position="1291"/>
    </location>
</feature>
<organism evidence="4 5">
    <name type="scientific">Angomonas deanei</name>
    <dbReference type="NCBI Taxonomy" id="59799"/>
    <lineage>
        <taxon>Eukaryota</taxon>
        <taxon>Discoba</taxon>
        <taxon>Euglenozoa</taxon>
        <taxon>Kinetoplastea</taxon>
        <taxon>Metakinetoplastina</taxon>
        <taxon>Trypanosomatida</taxon>
        <taxon>Trypanosomatidae</taxon>
        <taxon>Strigomonadinae</taxon>
        <taxon>Angomonas</taxon>
    </lineage>
</organism>
<dbReference type="PROSITE" id="PS50086">
    <property type="entry name" value="TBC_RABGAP"/>
    <property type="match status" value="1"/>
</dbReference>
<protein>
    <submittedName>
        <fullName evidence="4">Rab-GTPase-TBC domain containing protein, putative</fullName>
    </submittedName>
</protein>
<feature type="domain" description="Rab-GAP TBC" evidence="2">
    <location>
        <begin position="935"/>
        <end position="1133"/>
    </location>
</feature>
<reference evidence="4 5" key="1">
    <citation type="submission" date="2020-08" db="EMBL/GenBank/DDBJ databases">
        <authorList>
            <person name="Newling K."/>
            <person name="Davey J."/>
            <person name="Forrester S."/>
        </authorList>
    </citation>
    <scope>NUCLEOTIDE SEQUENCE [LARGE SCALE GENOMIC DNA]</scope>
    <source>
        <strain evidence="5">Crithidia deanei Carvalho (ATCC PRA-265)</strain>
    </source>
</reference>
<dbReference type="VEuPathDB" id="TriTrypDB:ADEAN_000873900"/>
<dbReference type="Pfam" id="PF00566">
    <property type="entry name" value="RabGAP-TBC"/>
    <property type="match status" value="1"/>
</dbReference>
<gene>
    <name evidence="4" type="ORF">ADEAN_000873900</name>
</gene>
<feature type="domain" description="Rhodanese" evidence="3">
    <location>
        <begin position="1373"/>
        <end position="1403"/>
    </location>
</feature>
<dbReference type="Proteomes" id="UP000515908">
    <property type="component" value="Chromosome 20"/>
</dbReference>
<dbReference type="PANTHER" id="PTHR22957">
    <property type="entry name" value="TBC1 DOMAIN FAMILY MEMBER GTPASE-ACTIVATING PROTEIN"/>
    <property type="match status" value="1"/>
</dbReference>
<sequence>MSEGVLVSLYTTANCPHPLQATLSLDQQKTVYVRQCVEDFRETILLARRWGAAMEDGGEVHHNRHWVLGKEELLLLSQSVRWLDQEGEEEEGTHDEVEDNDRLKRVQEEMIQYFSTSITRHHEISPLKEFPLSRAGRFKPILADLLFLSQHVCVPLTVIRHHHLWLLLEENGTVTLEERLLRYRVLSQMAKDDTNDSVSVLSSHEVVELYDQLKDVLCAAWRQRERLWGSYRYITTPHDGESLEEDSCPRLPPLELGKTAVVPPSLRSSYTHRHRWERSLHHDNRTSGGTLYEEEDTLSFGPLRPSSVGIRDYSDYTVLHPLRAALRGMQITAAREEKGEHEPLFFFPSSGNDFQYKYVEGGVSSSTKGSGASTVAPLMDPSEHLFKDALAVPYLSPEMYHEWMKSTQKSDKSVFAACHHFSDDVWNIAVLFVESALSGFDIDDKSTCHLADQEKGKKSTQNSVSSGSVFTAILHLLHTQHGLSLVSSYNFLYATLYELHSLVTRHNLDNRDDLEGRRQRLHHVLYDATDEPSTPSERFQPSLLAREFLYSITVAYSVDWVLTEFVGRVAAGLRWRRSERWELFRSAALQESGEDGGESTLGGKLKGNASTNSLTQLDCSLDMSYPSSPLSPALGSLREGSYHSHRSAVERVAGKVESVLRRLQTPLLTPLLSPQVENKDRLNRAVHFCEVFDAWRRVVEKEAVAEAGAPNNRTAREYIAFTEFTRLTRQFIHAELTDEDKEGKGAVRYLVSNHPFIRGLIERNQLSSIAWRNEERRVFVSEPHLFLPWSKLLQLLEQSSRAHELEYPSGKQLGYLQYMVNVEDDRKMKLHAHKPAGTQEDFIARSNHERPSLLEEFKRNINYKTEISLPTQVKQIKAIREYLLFLGSLRVPSATPKTMKTATVKEQEAGLARSQALYLRQFLLELQEEGATLLDLPPTLRGQVWGVLLQVPGSRYRELYYYGNNACTSRLASFSDRQLSIDIPRCYPYHFLLSSEKGGARLERVIKSWLCWRSRYRYWQGLDTVAATLLTVSFEDEPLVLFQLDALIRFYVPLDEEDHARSPQGGRKRSMQELLHLFHRLLLYCDPQLAVHLFHQLSIAPELFAIRWFSTLFAHGAPIMRILPLWDYILLHGLTHYPLNILTIAIAIVMMRREALLATDKSEALPLLTSITDLHVGTCLHHATLLLRHIPSSLCHVIPGDDVQVNWFSCTTLAAALDYRKGQEKSELWSWLDAGLFLVDLRPYHTTVWECVIGSIHIPFVIPTEEEGNSPGKDPYDEENGPSASPTSKRTAQLLARRRQDVSYEIAKQVRNIAMAAIPPQADVMRARTPVGEGDYAEETISRTPPGQDCRASPHVVLMASREDDRSALQLLTQTLAEFNVPNVSVLHGGFEALRDQASHLVVKVTEEDG</sequence>
<keyword evidence="5" id="KW-1185">Reference proteome</keyword>
<dbReference type="InterPro" id="IPR035969">
    <property type="entry name" value="Rab-GAP_TBC_sf"/>
</dbReference>
<evidence type="ECO:0000256" key="1">
    <source>
        <dbReference type="SAM" id="MobiDB-lite"/>
    </source>
</evidence>
<evidence type="ECO:0000313" key="4">
    <source>
        <dbReference type="EMBL" id="CAD2221208.1"/>
    </source>
</evidence>
<dbReference type="GO" id="GO:0005096">
    <property type="term" value="F:GTPase activator activity"/>
    <property type="evidence" value="ECO:0007669"/>
    <property type="project" value="TreeGrafter"/>
</dbReference>
<dbReference type="EMBL" id="LR877164">
    <property type="protein sequence ID" value="CAD2221208.1"/>
    <property type="molecule type" value="Genomic_DNA"/>
</dbReference>
<evidence type="ECO:0000259" key="2">
    <source>
        <dbReference type="PROSITE" id="PS50086"/>
    </source>
</evidence>